<accession>L5LZ55</accession>
<protein>
    <submittedName>
        <fullName evidence="2">Uncharacterized protein</fullName>
    </submittedName>
</protein>
<dbReference type="Proteomes" id="UP000010556">
    <property type="component" value="Unassembled WGS sequence"/>
</dbReference>
<feature type="region of interest" description="Disordered" evidence="1">
    <location>
        <begin position="52"/>
        <end position="88"/>
    </location>
</feature>
<reference evidence="3" key="1">
    <citation type="journal article" date="2013" name="Science">
        <title>Comparative analysis of bat genomes provides insight into the evolution of flight and immunity.</title>
        <authorList>
            <person name="Zhang G."/>
            <person name="Cowled C."/>
            <person name="Shi Z."/>
            <person name="Huang Z."/>
            <person name="Bishop-Lilly K.A."/>
            <person name="Fang X."/>
            <person name="Wynne J.W."/>
            <person name="Xiong Z."/>
            <person name="Baker M.L."/>
            <person name="Zhao W."/>
            <person name="Tachedjian M."/>
            <person name="Zhu Y."/>
            <person name="Zhou P."/>
            <person name="Jiang X."/>
            <person name="Ng J."/>
            <person name="Yang L."/>
            <person name="Wu L."/>
            <person name="Xiao J."/>
            <person name="Feng Y."/>
            <person name="Chen Y."/>
            <person name="Sun X."/>
            <person name="Zhang Y."/>
            <person name="Marsh G.A."/>
            <person name="Crameri G."/>
            <person name="Broder C.C."/>
            <person name="Frey K.G."/>
            <person name="Wang L.F."/>
            <person name="Wang J."/>
        </authorList>
    </citation>
    <scope>NUCLEOTIDE SEQUENCE [LARGE SCALE GENOMIC DNA]</scope>
</reference>
<evidence type="ECO:0000313" key="2">
    <source>
        <dbReference type="EMBL" id="ELK31709.1"/>
    </source>
</evidence>
<dbReference type="EMBL" id="KB105949">
    <property type="protein sequence ID" value="ELK31709.1"/>
    <property type="molecule type" value="Genomic_DNA"/>
</dbReference>
<proteinExistence type="predicted"/>
<sequence length="88" mass="9752">MRTKLEEEEEEEEKEEESHVGAWDREIQLHRPGQERGNSVWILPDNSRCHQKPRAGVPGGGVAMVSSDAARRHQPTSPPVTGTVADAL</sequence>
<evidence type="ECO:0000256" key="1">
    <source>
        <dbReference type="SAM" id="MobiDB-lite"/>
    </source>
</evidence>
<feature type="compositionally biased region" description="Acidic residues" evidence="1">
    <location>
        <begin position="1"/>
        <end position="15"/>
    </location>
</feature>
<evidence type="ECO:0000313" key="3">
    <source>
        <dbReference type="Proteomes" id="UP000010556"/>
    </source>
</evidence>
<feature type="region of interest" description="Disordered" evidence="1">
    <location>
        <begin position="1"/>
        <end position="23"/>
    </location>
</feature>
<dbReference type="AlphaFoldDB" id="L5LZ55"/>
<gene>
    <name evidence="2" type="ORF">MDA_GLEAN10023492</name>
</gene>
<name>L5LZ55_MYODS</name>
<organism evidence="2 3">
    <name type="scientific">Myotis davidii</name>
    <name type="common">David's myotis</name>
    <dbReference type="NCBI Taxonomy" id="225400"/>
    <lineage>
        <taxon>Eukaryota</taxon>
        <taxon>Metazoa</taxon>
        <taxon>Chordata</taxon>
        <taxon>Craniata</taxon>
        <taxon>Vertebrata</taxon>
        <taxon>Euteleostomi</taxon>
        <taxon>Mammalia</taxon>
        <taxon>Eutheria</taxon>
        <taxon>Laurasiatheria</taxon>
        <taxon>Chiroptera</taxon>
        <taxon>Yangochiroptera</taxon>
        <taxon>Vespertilionidae</taxon>
        <taxon>Myotis</taxon>
    </lineage>
</organism>
<keyword evidence="3" id="KW-1185">Reference proteome</keyword>